<dbReference type="PANTHER" id="PTHR33057:SF21">
    <property type="entry name" value="TRANSCRIPTION REPRESSOR"/>
    <property type="match status" value="1"/>
</dbReference>
<organism evidence="9 10">
    <name type="scientific">Oldenlandia corymbosa var. corymbosa</name>
    <dbReference type="NCBI Taxonomy" id="529605"/>
    <lineage>
        <taxon>Eukaryota</taxon>
        <taxon>Viridiplantae</taxon>
        <taxon>Streptophyta</taxon>
        <taxon>Embryophyta</taxon>
        <taxon>Tracheophyta</taxon>
        <taxon>Spermatophyta</taxon>
        <taxon>Magnoliopsida</taxon>
        <taxon>eudicotyledons</taxon>
        <taxon>Gunneridae</taxon>
        <taxon>Pentapetalae</taxon>
        <taxon>asterids</taxon>
        <taxon>lamiids</taxon>
        <taxon>Gentianales</taxon>
        <taxon>Rubiaceae</taxon>
        <taxon>Rubioideae</taxon>
        <taxon>Spermacoceae</taxon>
        <taxon>Hedyotis-Oldenlandia complex</taxon>
        <taxon>Oldenlandia</taxon>
    </lineage>
</organism>
<feature type="compositionally biased region" description="Polar residues" evidence="7">
    <location>
        <begin position="66"/>
        <end position="85"/>
    </location>
</feature>
<evidence type="ECO:0000256" key="6">
    <source>
        <dbReference type="RuleBase" id="RU367028"/>
    </source>
</evidence>
<feature type="region of interest" description="Disordered" evidence="7">
    <location>
        <begin position="221"/>
        <end position="247"/>
    </location>
</feature>
<keyword evidence="3 6" id="KW-0805">Transcription regulation</keyword>
<dbReference type="GO" id="GO:0045892">
    <property type="term" value="P:negative regulation of DNA-templated transcription"/>
    <property type="evidence" value="ECO:0007669"/>
    <property type="project" value="UniProtKB-UniRule"/>
</dbReference>
<dbReference type="InterPro" id="IPR006458">
    <property type="entry name" value="Ovate_C"/>
</dbReference>
<feature type="compositionally biased region" description="Basic and acidic residues" evidence="7">
    <location>
        <begin position="222"/>
        <end position="237"/>
    </location>
</feature>
<evidence type="ECO:0000256" key="4">
    <source>
        <dbReference type="ARBA" id="ARBA00023163"/>
    </source>
</evidence>
<feature type="compositionally biased region" description="Basic residues" evidence="7">
    <location>
        <begin position="238"/>
        <end position="247"/>
    </location>
</feature>
<dbReference type="InterPro" id="IPR038933">
    <property type="entry name" value="Ovate"/>
</dbReference>
<accession>A0AAV1DIX0</accession>
<keyword evidence="5 6" id="KW-0539">Nucleus</keyword>
<dbReference type="Pfam" id="PF04844">
    <property type="entry name" value="Ovate"/>
    <property type="match status" value="1"/>
</dbReference>
<dbReference type="Proteomes" id="UP001161247">
    <property type="component" value="Chromosome 5"/>
</dbReference>
<dbReference type="AlphaFoldDB" id="A0AAV1DIX0"/>
<proteinExistence type="predicted"/>
<keyword evidence="2 6" id="KW-0678">Repressor</keyword>
<reference evidence="9" key="1">
    <citation type="submission" date="2023-03" db="EMBL/GenBank/DDBJ databases">
        <authorList>
            <person name="Julca I."/>
        </authorList>
    </citation>
    <scope>NUCLEOTIDE SEQUENCE</scope>
</reference>
<dbReference type="NCBIfam" id="TIGR01568">
    <property type="entry name" value="A_thal_3678"/>
    <property type="match status" value="1"/>
</dbReference>
<comment type="function">
    <text evidence="6">Transcriptional repressor that regulates multiple aspects of plant growth and development.</text>
</comment>
<evidence type="ECO:0000256" key="2">
    <source>
        <dbReference type="ARBA" id="ARBA00022491"/>
    </source>
</evidence>
<evidence type="ECO:0000259" key="8">
    <source>
        <dbReference type="Pfam" id="PF04844"/>
    </source>
</evidence>
<evidence type="ECO:0000313" key="9">
    <source>
        <dbReference type="EMBL" id="CAI9107815.1"/>
    </source>
</evidence>
<comment type="subcellular location">
    <subcellularLocation>
        <location evidence="1 6">Nucleus</location>
    </subcellularLocation>
</comment>
<feature type="domain" description="OVATE" evidence="8">
    <location>
        <begin position="155"/>
        <end position="215"/>
    </location>
</feature>
<keyword evidence="4 6" id="KW-0804">Transcription</keyword>
<evidence type="ECO:0000256" key="5">
    <source>
        <dbReference type="ARBA" id="ARBA00023242"/>
    </source>
</evidence>
<sequence>MPGGNIGRSLINLCFSKIKSPATISSPGGDHHHHRRPSSTSLFTKNFNSLYDLTFDCTSGGHSRTYTTYSIPSDDNDRLSSSSGSEAELDAAATPDFATVFASQRFFFSSPGRSNSIIDSSSLSLSSLASTSSSSPAPEPNTIIIGGSMAVPTYSPDPYLDFRQSMQEMVEAQDLTDVEANWDYLHELLASYLSLNPKSTHKFIVGAFADLLVSLMTTTTTKSRDEDDELRRKSKLSERRRRLYSRN</sequence>
<keyword evidence="10" id="KW-1185">Reference proteome</keyword>
<dbReference type="GO" id="GO:0005634">
    <property type="term" value="C:nucleus"/>
    <property type="evidence" value="ECO:0007669"/>
    <property type="project" value="UniProtKB-SubCell"/>
</dbReference>
<evidence type="ECO:0000256" key="1">
    <source>
        <dbReference type="ARBA" id="ARBA00004123"/>
    </source>
</evidence>
<name>A0AAV1DIX0_OLDCO</name>
<gene>
    <name evidence="9" type="ORF">OLC1_LOCUS16030</name>
</gene>
<evidence type="ECO:0000256" key="7">
    <source>
        <dbReference type="SAM" id="MobiDB-lite"/>
    </source>
</evidence>
<evidence type="ECO:0000313" key="10">
    <source>
        <dbReference type="Proteomes" id="UP001161247"/>
    </source>
</evidence>
<evidence type="ECO:0000256" key="3">
    <source>
        <dbReference type="ARBA" id="ARBA00023015"/>
    </source>
</evidence>
<dbReference type="EMBL" id="OX459122">
    <property type="protein sequence ID" value="CAI9107815.1"/>
    <property type="molecule type" value="Genomic_DNA"/>
</dbReference>
<dbReference type="PANTHER" id="PTHR33057">
    <property type="entry name" value="TRANSCRIPTION REPRESSOR OFP7-RELATED"/>
    <property type="match status" value="1"/>
</dbReference>
<feature type="region of interest" description="Disordered" evidence="7">
    <location>
        <begin position="66"/>
        <end position="87"/>
    </location>
</feature>
<protein>
    <recommendedName>
        <fullName evidence="6">Transcription repressor</fullName>
    </recommendedName>
    <alternativeName>
        <fullName evidence="6">Ovate family protein</fullName>
    </alternativeName>
</protein>